<accession>A0A9P0MM10</accession>
<comment type="subcellular location">
    <subcellularLocation>
        <location evidence="1 10">Cell membrane</location>
        <topology evidence="1 10">Multi-pass membrane protein</topology>
    </subcellularLocation>
</comment>
<dbReference type="AlphaFoldDB" id="A0A9P0MM10"/>
<keyword evidence="4 10" id="KW-0812">Transmembrane</keyword>
<dbReference type="EMBL" id="OV725079">
    <property type="protein sequence ID" value="CAH1396176.1"/>
    <property type="molecule type" value="Genomic_DNA"/>
</dbReference>
<evidence type="ECO:0000256" key="9">
    <source>
        <dbReference type="ARBA" id="ARBA00023224"/>
    </source>
</evidence>
<name>A0A9P0MM10_NEZVI</name>
<evidence type="ECO:0000313" key="12">
    <source>
        <dbReference type="Proteomes" id="UP001152798"/>
    </source>
</evidence>
<keyword evidence="12" id="KW-1185">Reference proteome</keyword>
<dbReference type="GO" id="GO:0005549">
    <property type="term" value="F:odorant binding"/>
    <property type="evidence" value="ECO:0007669"/>
    <property type="project" value="InterPro"/>
</dbReference>
<reference evidence="11" key="1">
    <citation type="submission" date="2022-01" db="EMBL/GenBank/DDBJ databases">
        <authorList>
            <person name="King R."/>
        </authorList>
    </citation>
    <scope>NUCLEOTIDE SEQUENCE</scope>
</reference>
<protein>
    <recommendedName>
        <fullName evidence="10">Odorant receptor</fullName>
    </recommendedName>
</protein>
<evidence type="ECO:0000256" key="2">
    <source>
        <dbReference type="ARBA" id="ARBA00022475"/>
    </source>
</evidence>
<dbReference type="Pfam" id="PF02949">
    <property type="entry name" value="7tm_6"/>
    <property type="match status" value="1"/>
</dbReference>
<sequence length="404" mass="47369">MGFISNISRFILSGLSIWQRHSRFVIPSAFVLLFGVLMLLSNLLYTILNYDNLNWINKVVDYGWISVYLTAIYITLCHKEEIKSLSKELDQWWKYNCLEKETTQLKKKSEDWMRAFNAYYINCSIISWTFYVLLPAAKFFYKGPKQRGDALIFAAWTPFPLNTIWGYWITYGFEVLMMAFAQCVYCQLFLLLMTFAIVIGHQMRLVGTAFLTIFKRINMMMNDIEIGSRKEYYEIRDVLLAGELKNGVMHFQHLYRCAYRLSRIFSPMTNVTYHGGMWVMCSIAVKAATEMTFVVMLQAFMMISTVILSQYVYSLVNECLIEEVQKLRNVAYDSPWYEMPIKIRKAFQIFQSMLDSDRFPTLRTILGSQTNMENLSKVINASYCYFSMLITIKSRYETTSTSDL</sequence>
<keyword evidence="9 10" id="KW-0807">Transducer</keyword>
<evidence type="ECO:0000256" key="7">
    <source>
        <dbReference type="ARBA" id="ARBA00023136"/>
    </source>
</evidence>
<feature type="transmembrane region" description="Helical" evidence="10">
    <location>
        <begin position="150"/>
        <end position="169"/>
    </location>
</feature>
<keyword evidence="8 10" id="KW-0675">Receptor</keyword>
<dbReference type="Proteomes" id="UP001152798">
    <property type="component" value="Chromosome 3"/>
</dbReference>
<evidence type="ECO:0000313" key="11">
    <source>
        <dbReference type="EMBL" id="CAH1396176.1"/>
    </source>
</evidence>
<dbReference type="InterPro" id="IPR004117">
    <property type="entry name" value="7tm6_olfct_rcpt"/>
</dbReference>
<comment type="similarity">
    <text evidence="10">Belongs to the insect chemoreceptor superfamily. Heteromeric odorant receptor channel (TC 1.A.69) family.</text>
</comment>
<dbReference type="OrthoDB" id="6609269at2759"/>
<evidence type="ECO:0000256" key="10">
    <source>
        <dbReference type="RuleBase" id="RU351113"/>
    </source>
</evidence>
<keyword evidence="3 10" id="KW-0716">Sensory transduction</keyword>
<feature type="transmembrane region" description="Helical" evidence="10">
    <location>
        <begin position="119"/>
        <end position="141"/>
    </location>
</feature>
<evidence type="ECO:0000256" key="6">
    <source>
        <dbReference type="ARBA" id="ARBA00022989"/>
    </source>
</evidence>
<gene>
    <name evidence="11" type="ORF">NEZAVI_LOCUS6294</name>
</gene>
<evidence type="ECO:0000256" key="5">
    <source>
        <dbReference type="ARBA" id="ARBA00022725"/>
    </source>
</evidence>
<dbReference type="GO" id="GO:0005886">
    <property type="term" value="C:plasma membrane"/>
    <property type="evidence" value="ECO:0007669"/>
    <property type="project" value="UniProtKB-SubCell"/>
</dbReference>
<evidence type="ECO:0000256" key="4">
    <source>
        <dbReference type="ARBA" id="ARBA00022692"/>
    </source>
</evidence>
<dbReference type="PANTHER" id="PTHR21137">
    <property type="entry name" value="ODORANT RECEPTOR"/>
    <property type="match status" value="1"/>
</dbReference>
<feature type="transmembrane region" description="Helical" evidence="10">
    <location>
        <begin position="59"/>
        <end position="76"/>
    </location>
</feature>
<keyword evidence="7 10" id="KW-0472">Membrane</keyword>
<evidence type="ECO:0000256" key="3">
    <source>
        <dbReference type="ARBA" id="ARBA00022606"/>
    </source>
</evidence>
<dbReference type="GO" id="GO:0004984">
    <property type="term" value="F:olfactory receptor activity"/>
    <property type="evidence" value="ECO:0007669"/>
    <property type="project" value="InterPro"/>
</dbReference>
<evidence type="ECO:0000256" key="8">
    <source>
        <dbReference type="ARBA" id="ARBA00023170"/>
    </source>
</evidence>
<comment type="caution">
    <text evidence="10">Lacks conserved residue(s) required for the propagation of feature annotation.</text>
</comment>
<proteinExistence type="inferred from homology"/>
<keyword evidence="6 10" id="KW-1133">Transmembrane helix</keyword>
<keyword evidence="2" id="KW-1003">Cell membrane</keyword>
<feature type="transmembrane region" description="Helical" evidence="10">
    <location>
        <begin position="24"/>
        <end position="47"/>
    </location>
</feature>
<dbReference type="PANTHER" id="PTHR21137:SF35">
    <property type="entry name" value="ODORANT RECEPTOR 19A-RELATED"/>
    <property type="match status" value="1"/>
</dbReference>
<keyword evidence="5 10" id="KW-0552">Olfaction</keyword>
<dbReference type="GO" id="GO:0007165">
    <property type="term" value="P:signal transduction"/>
    <property type="evidence" value="ECO:0007669"/>
    <property type="project" value="UniProtKB-KW"/>
</dbReference>
<feature type="transmembrane region" description="Helical" evidence="10">
    <location>
        <begin position="175"/>
        <end position="199"/>
    </location>
</feature>
<evidence type="ECO:0000256" key="1">
    <source>
        <dbReference type="ARBA" id="ARBA00004651"/>
    </source>
</evidence>
<organism evidence="11 12">
    <name type="scientific">Nezara viridula</name>
    <name type="common">Southern green stink bug</name>
    <name type="synonym">Cimex viridulus</name>
    <dbReference type="NCBI Taxonomy" id="85310"/>
    <lineage>
        <taxon>Eukaryota</taxon>
        <taxon>Metazoa</taxon>
        <taxon>Ecdysozoa</taxon>
        <taxon>Arthropoda</taxon>
        <taxon>Hexapoda</taxon>
        <taxon>Insecta</taxon>
        <taxon>Pterygota</taxon>
        <taxon>Neoptera</taxon>
        <taxon>Paraneoptera</taxon>
        <taxon>Hemiptera</taxon>
        <taxon>Heteroptera</taxon>
        <taxon>Panheteroptera</taxon>
        <taxon>Pentatomomorpha</taxon>
        <taxon>Pentatomoidea</taxon>
        <taxon>Pentatomidae</taxon>
        <taxon>Pentatominae</taxon>
        <taxon>Nezara</taxon>
    </lineage>
</organism>